<evidence type="ECO:0000256" key="3">
    <source>
        <dbReference type="ARBA" id="ARBA00022737"/>
    </source>
</evidence>
<gene>
    <name evidence="6" type="ORF">PLOB_00021886</name>
</gene>
<comment type="subcellular location">
    <subcellularLocation>
        <location evidence="1">Cytoplasm</location>
    </subcellularLocation>
</comment>
<dbReference type="InterPro" id="IPR052386">
    <property type="entry name" value="GPSM"/>
</dbReference>
<evidence type="ECO:0000313" key="7">
    <source>
        <dbReference type="Proteomes" id="UP001159405"/>
    </source>
</evidence>
<feature type="compositionally biased region" description="Gly residues" evidence="5">
    <location>
        <begin position="168"/>
        <end position="177"/>
    </location>
</feature>
<dbReference type="Proteomes" id="UP001159405">
    <property type="component" value="Unassembled WGS sequence"/>
</dbReference>
<evidence type="ECO:0000313" key="6">
    <source>
        <dbReference type="EMBL" id="CAH3179500.1"/>
    </source>
</evidence>
<evidence type="ECO:0000256" key="2">
    <source>
        <dbReference type="ARBA" id="ARBA00022490"/>
    </source>
</evidence>
<feature type="region of interest" description="Disordered" evidence="5">
    <location>
        <begin position="642"/>
        <end position="665"/>
    </location>
</feature>
<dbReference type="Pfam" id="PF13424">
    <property type="entry name" value="TPR_12"/>
    <property type="match status" value="3"/>
</dbReference>
<keyword evidence="3" id="KW-0677">Repeat</keyword>
<feature type="compositionally biased region" description="Acidic residues" evidence="5">
    <location>
        <begin position="320"/>
        <end position="331"/>
    </location>
</feature>
<dbReference type="Pfam" id="PF13181">
    <property type="entry name" value="TPR_8"/>
    <property type="match status" value="1"/>
</dbReference>
<accession>A0ABN8RJD0</accession>
<feature type="region of interest" description="Disordered" evidence="5">
    <location>
        <begin position="1"/>
        <end position="28"/>
    </location>
</feature>
<feature type="compositionally biased region" description="Polar residues" evidence="5">
    <location>
        <begin position="137"/>
        <end position="162"/>
    </location>
</feature>
<dbReference type="EMBL" id="CALNXK010000257">
    <property type="protein sequence ID" value="CAH3179500.1"/>
    <property type="molecule type" value="Genomic_DNA"/>
</dbReference>
<proteinExistence type="predicted"/>
<keyword evidence="2" id="KW-0963">Cytoplasm</keyword>
<dbReference type="InterPro" id="IPR019734">
    <property type="entry name" value="TPR_rpt"/>
</dbReference>
<dbReference type="PROSITE" id="PS50005">
    <property type="entry name" value="TPR"/>
    <property type="match status" value="1"/>
</dbReference>
<dbReference type="PANTHER" id="PTHR45954">
    <property type="entry name" value="LD33695P"/>
    <property type="match status" value="1"/>
</dbReference>
<feature type="region of interest" description="Disordered" evidence="5">
    <location>
        <begin position="302"/>
        <end position="331"/>
    </location>
</feature>
<keyword evidence="7" id="KW-1185">Reference proteome</keyword>
<feature type="region of interest" description="Disordered" evidence="5">
    <location>
        <begin position="131"/>
        <end position="179"/>
    </location>
</feature>
<evidence type="ECO:0000256" key="1">
    <source>
        <dbReference type="ARBA" id="ARBA00004496"/>
    </source>
</evidence>
<reference evidence="6 7" key="1">
    <citation type="submission" date="2022-05" db="EMBL/GenBank/DDBJ databases">
        <authorList>
            <consortium name="Genoscope - CEA"/>
            <person name="William W."/>
        </authorList>
    </citation>
    <scope>NUCLEOTIDE SEQUENCE [LARGE SCALE GENOMIC DNA]</scope>
</reference>
<organism evidence="6 7">
    <name type="scientific">Porites lobata</name>
    <dbReference type="NCBI Taxonomy" id="104759"/>
    <lineage>
        <taxon>Eukaryota</taxon>
        <taxon>Metazoa</taxon>
        <taxon>Cnidaria</taxon>
        <taxon>Anthozoa</taxon>
        <taxon>Hexacorallia</taxon>
        <taxon>Scleractinia</taxon>
        <taxon>Fungiina</taxon>
        <taxon>Poritidae</taxon>
        <taxon>Porites</taxon>
    </lineage>
</organism>
<dbReference type="PANTHER" id="PTHR45954:SF1">
    <property type="entry name" value="LD33695P"/>
    <property type="match status" value="1"/>
</dbReference>
<evidence type="ECO:0000256" key="5">
    <source>
        <dbReference type="SAM" id="MobiDB-lite"/>
    </source>
</evidence>
<evidence type="ECO:0000256" key="4">
    <source>
        <dbReference type="PROSITE-ProRule" id="PRU00339"/>
    </source>
</evidence>
<dbReference type="InterPro" id="IPR011990">
    <property type="entry name" value="TPR-like_helical_dom_sf"/>
</dbReference>
<sequence length="1010" mass="113550">MKYLTKRMLERTTGRSNEQTEQENGKKNKVCAKELGAPVFLVKFEHPPPSEVQSLRTKFESLGDVLLRERLNNNTFSGERMPAASRPCIVKVSVESESGRPLGETEVEYVDDPGIYPILFRHLACKYDGSDGHARGDTSNSANGESSNGQAHGDTSNSASGESSNGQGDTGSSGNGGFTQQLQSLQHLVNAIVASGAQWLIGPIFKSTVGRMLLHSCKETSQLPEAIARKNGHEETAKFLADITKRFSEDTEFYPDDVQKIDWSGLVFLVERATEQKIGGIAVDQENYQAENDLTVDTGYFGDVETSSGNLSPQSKSDSDDNSSEISFQEDETQLKTDAFKKYSDEKADLPSPDLSDVNFPKEGKSLLHYGANAIENLNKDRSLQPALHSPATVCSGCLMSLNDVNGKGRRYKNRGICKENFFLQMLPDLQNWKSVYRHGVSILLKLASEDIPRHLSTMHERWITRIQLNKNLTEETTQLLSVVMWKIELNPAEGGSTRVTQPVVTMKSNFVQGLESPYIDDDISVQEDSTMRGRLFDQAVYSSCPSASKLWVLNCLYRPTMKTFFVYIGDSQDFFPLEWFEDEDCELSTNCWKWCEYRDRLGERVMEVQEQSASKAFLRYKIDLNNQNLFELRDRAVKEQRKLQEDPEVKLSGPKAAYSQRETGTSSETRNFVYGLGKEKAYNKLANVQHSPRDFKAAKNYQERRLKIEKELANGSGERELWRIIGKTLGQLGDFKAAKASYERHLKIAKDLGDISREGTGYNDLGNVYCRLGNYKRAIDHHERHLKIAKKLGERSGEGVAFRNLGNTHCHLGDLKAGEDCHERHLKIAKEPDDISGEGTAYGDLGDVYYRLRDCKRAIDHNERHLKRARELGDRSGEGEAFRNLGNAQCHLGNFKAAKDCHERHLKIAKELGDISEEGNACNDLGNVYYRMGDYKRTIDYYECHLVIAKELGDRSGEGVAFRNLGNTQCQLGDFKAAKDYHERHLKIAKEISDRSEEGVGYSNLGNAK</sequence>
<feature type="repeat" description="TPR" evidence="4">
    <location>
        <begin position="760"/>
        <end position="793"/>
    </location>
</feature>
<dbReference type="SMART" id="SM00028">
    <property type="entry name" value="TPR"/>
    <property type="match status" value="8"/>
</dbReference>
<keyword evidence="4" id="KW-0802">TPR repeat</keyword>
<protein>
    <submittedName>
        <fullName evidence="6">Uncharacterized protein</fullName>
    </submittedName>
</protein>
<dbReference type="SUPFAM" id="SSF48452">
    <property type="entry name" value="TPR-like"/>
    <property type="match status" value="2"/>
</dbReference>
<comment type="caution">
    <text evidence="6">The sequence shown here is derived from an EMBL/GenBank/DDBJ whole genome shotgun (WGS) entry which is preliminary data.</text>
</comment>
<dbReference type="Gene3D" id="1.25.40.10">
    <property type="entry name" value="Tetratricopeptide repeat domain"/>
    <property type="match status" value="2"/>
</dbReference>
<feature type="compositionally biased region" description="Polar residues" evidence="5">
    <location>
        <begin position="305"/>
        <end position="316"/>
    </location>
</feature>
<name>A0ABN8RJD0_9CNID</name>